<dbReference type="Proteomes" id="UP001583177">
    <property type="component" value="Unassembled WGS sequence"/>
</dbReference>
<name>A0ABR3WGP4_9PEZI</name>
<comment type="caution">
    <text evidence="4">The sequence shown here is derived from an EMBL/GenBank/DDBJ whole genome shotgun (WGS) entry which is preliminary data.</text>
</comment>
<evidence type="ECO:0000256" key="1">
    <source>
        <dbReference type="ARBA" id="ARBA00010790"/>
    </source>
</evidence>
<gene>
    <name evidence="4" type="ORF">Daus18300_008817</name>
</gene>
<evidence type="ECO:0000313" key="4">
    <source>
        <dbReference type="EMBL" id="KAL1861554.1"/>
    </source>
</evidence>
<dbReference type="Pfam" id="PF00732">
    <property type="entry name" value="GMC_oxred_N"/>
    <property type="match status" value="1"/>
</dbReference>
<dbReference type="InterPro" id="IPR000172">
    <property type="entry name" value="GMC_OxRdtase_N"/>
</dbReference>
<dbReference type="SUPFAM" id="SSF51905">
    <property type="entry name" value="FAD/NAD(P)-binding domain"/>
    <property type="match status" value="1"/>
</dbReference>
<dbReference type="PANTHER" id="PTHR11552:SF111">
    <property type="entry name" value="GLUCOSE-METHANOL-CHOLINE OXIDOREDUCTASE N-TERMINAL DOMAIN-CONTAINING PROTEIN"/>
    <property type="match status" value="1"/>
</dbReference>
<keyword evidence="2" id="KW-0732">Signal</keyword>
<dbReference type="PROSITE" id="PS00624">
    <property type="entry name" value="GMC_OXRED_2"/>
    <property type="match status" value="1"/>
</dbReference>
<accession>A0ABR3WGP4</accession>
<evidence type="ECO:0000259" key="3">
    <source>
        <dbReference type="PROSITE" id="PS00624"/>
    </source>
</evidence>
<evidence type="ECO:0000256" key="2">
    <source>
        <dbReference type="SAM" id="SignalP"/>
    </source>
</evidence>
<evidence type="ECO:0000313" key="5">
    <source>
        <dbReference type="Proteomes" id="UP001583177"/>
    </source>
</evidence>
<feature type="domain" description="Glucose-methanol-choline oxidoreductase N-terminal" evidence="3">
    <location>
        <begin position="297"/>
        <end position="311"/>
    </location>
</feature>
<dbReference type="PIRSF" id="PIRSF000137">
    <property type="entry name" value="Alcohol_oxidase"/>
    <property type="match status" value="1"/>
</dbReference>
<feature type="signal peptide" evidence="2">
    <location>
        <begin position="1"/>
        <end position="20"/>
    </location>
</feature>
<dbReference type="SUPFAM" id="SSF54373">
    <property type="entry name" value="FAD-linked reductases, C-terminal domain"/>
    <property type="match status" value="1"/>
</dbReference>
<protein>
    <recommendedName>
        <fullName evidence="3">Glucose-methanol-choline oxidoreductase N-terminal domain-containing protein</fullName>
    </recommendedName>
</protein>
<keyword evidence="5" id="KW-1185">Reference proteome</keyword>
<dbReference type="EMBL" id="JAWRVE010000085">
    <property type="protein sequence ID" value="KAL1861554.1"/>
    <property type="molecule type" value="Genomic_DNA"/>
</dbReference>
<dbReference type="PANTHER" id="PTHR11552">
    <property type="entry name" value="GLUCOSE-METHANOL-CHOLINE GMC OXIDOREDUCTASE"/>
    <property type="match status" value="1"/>
</dbReference>
<dbReference type="Pfam" id="PF05199">
    <property type="entry name" value="GMC_oxred_C"/>
    <property type="match status" value="1"/>
</dbReference>
<proteinExistence type="inferred from homology"/>
<comment type="similarity">
    <text evidence="1">Belongs to the GMC oxidoreductase family.</text>
</comment>
<dbReference type="InterPro" id="IPR036188">
    <property type="entry name" value="FAD/NAD-bd_sf"/>
</dbReference>
<dbReference type="Gene3D" id="3.50.50.60">
    <property type="entry name" value="FAD/NAD(P)-binding domain"/>
    <property type="match status" value="1"/>
</dbReference>
<dbReference type="InterPro" id="IPR007867">
    <property type="entry name" value="GMC_OxRtase_C"/>
</dbReference>
<reference evidence="4 5" key="1">
    <citation type="journal article" date="2024" name="IMA Fungus">
        <title>IMA Genome - F19 : A genome assembly and annotation guide to empower mycologists, including annotated draft genome sequences of Ceratocystis pirilliformis, Diaporthe australafricana, Fusarium ophioides, Paecilomyces lecythidis, and Sporothrix stenoceras.</title>
        <authorList>
            <person name="Aylward J."/>
            <person name="Wilson A.M."/>
            <person name="Visagie C.M."/>
            <person name="Spraker J."/>
            <person name="Barnes I."/>
            <person name="Buitendag C."/>
            <person name="Ceriani C."/>
            <person name="Del Mar Angel L."/>
            <person name="du Plessis D."/>
            <person name="Fuchs T."/>
            <person name="Gasser K."/>
            <person name="Kramer D."/>
            <person name="Li W."/>
            <person name="Munsamy K."/>
            <person name="Piso A."/>
            <person name="Price J.L."/>
            <person name="Sonnekus B."/>
            <person name="Thomas C."/>
            <person name="van der Nest A."/>
            <person name="van Dijk A."/>
            <person name="van Heerden A."/>
            <person name="van Vuuren N."/>
            <person name="Yilmaz N."/>
            <person name="Duong T.A."/>
            <person name="van der Merwe N.A."/>
            <person name="Wingfield M.J."/>
            <person name="Wingfield B.D."/>
        </authorList>
    </citation>
    <scope>NUCLEOTIDE SEQUENCE [LARGE SCALE GENOMIC DNA]</scope>
    <source>
        <strain evidence="4 5">CMW 18300</strain>
    </source>
</reference>
<organism evidence="4 5">
    <name type="scientific">Diaporthe australafricana</name>
    <dbReference type="NCBI Taxonomy" id="127596"/>
    <lineage>
        <taxon>Eukaryota</taxon>
        <taxon>Fungi</taxon>
        <taxon>Dikarya</taxon>
        <taxon>Ascomycota</taxon>
        <taxon>Pezizomycotina</taxon>
        <taxon>Sordariomycetes</taxon>
        <taxon>Sordariomycetidae</taxon>
        <taxon>Diaporthales</taxon>
        <taxon>Diaporthaceae</taxon>
        <taxon>Diaporthe</taxon>
    </lineage>
</organism>
<dbReference type="InterPro" id="IPR012132">
    <property type="entry name" value="GMC_OxRdtase"/>
</dbReference>
<sequence>MRTDISTFLTLAAAVRFTAARPTPTDSRRQTTNDVDYVVIGGGPAGFVVAEQLSRNSSATVMLLEAGPENAGVDLIDVPILASGLIRTIHAWNYTSQPDPNLDGGAPVLDQGRGFGGGSAINYMGHCRGAASVFDEWADISGDEGLRWNSLLDSFRATTHYARLDAQTFNPPLDASNYGDGPLELVVRNNDLGVESAAIMAYQAALGLPFADLSSGTGIGVSAGVLGVRAENRTRVFASQAFGWQMAGRSNAQQIHGAWVTRIGFDGTRATSVSYTNPRDQSENTTVNAREVILAAGAISSPKLLMLSGIGPADHLQNMSIPVVADIPQVGKNLYDHHFGYLQYEVEDQVLTLNQYNDNSSLASEWDEMYSQQPAAGPMGVPQGAAFAVYRAPDSVFSGVNSSFHTDLPKDRGHLLLQAATVPFNPDNQQGNMVSPFVALVQPEASGEMYLASADYRDDPVINSNYWGSESDKAAMLHGYKQLRAVWATSSLQSLARREVYPGPNVTSDEDLWRAIQRSAGSFHHPV</sequence>
<dbReference type="Gene3D" id="3.30.560.10">
    <property type="entry name" value="Glucose Oxidase, domain 3"/>
    <property type="match status" value="1"/>
</dbReference>
<feature type="chain" id="PRO_5047483410" description="Glucose-methanol-choline oxidoreductase N-terminal domain-containing protein" evidence="2">
    <location>
        <begin position="21"/>
        <end position="527"/>
    </location>
</feature>